<dbReference type="InterPro" id="IPR024478">
    <property type="entry name" value="HlyB_4HB_MCP"/>
</dbReference>
<keyword evidence="5" id="KW-0812">Transmembrane</keyword>
<dbReference type="SUPFAM" id="SSF58104">
    <property type="entry name" value="Methyl-accepting chemotaxis protein (MCP) signaling domain"/>
    <property type="match status" value="2"/>
</dbReference>
<comment type="similarity">
    <text evidence="2">Belongs to the methyl-accepting chemotaxis (MCP) protein family.</text>
</comment>
<evidence type="ECO:0000256" key="1">
    <source>
        <dbReference type="ARBA" id="ARBA00023224"/>
    </source>
</evidence>
<dbReference type="RefSeq" id="WP_307223631.1">
    <property type="nucleotide sequence ID" value="NZ_CP116940.1"/>
</dbReference>
<evidence type="ECO:0000256" key="4">
    <source>
        <dbReference type="SAM" id="MobiDB-lite"/>
    </source>
</evidence>
<dbReference type="Proteomes" id="UP001239167">
    <property type="component" value="Unassembled WGS sequence"/>
</dbReference>
<dbReference type="Pfam" id="PF00015">
    <property type="entry name" value="MCPsignal"/>
    <property type="match status" value="1"/>
</dbReference>
<dbReference type="Pfam" id="PF12729">
    <property type="entry name" value="4HB_MCP_1"/>
    <property type="match status" value="1"/>
</dbReference>
<gene>
    <name evidence="8" type="ORF">J2S01_001283</name>
</gene>
<keyword evidence="5" id="KW-1133">Transmembrane helix</keyword>
<keyword evidence="5" id="KW-0472">Membrane</keyword>
<dbReference type="PANTHER" id="PTHR32089:SF112">
    <property type="entry name" value="LYSOZYME-LIKE PROTEIN-RELATED"/>
    <property type="match status" value="1"/>
</dbReference>
<dbReference type="InterPro" id="IPR004090">
    <property type="entry name" value="Chemotax_Me-accpt_rcpt"/>
</dbReference>
<dbReference type="InterPro" id="IPR003660">
    <property type="entry name" value="HAMP_dom"/>
</dbReference>
<evidence type="ECO:0000256" key="2">
    <source>
        <dbReference type="ARBA" id="ARBA00029447"/>
    </source>
</evidence>
<keyword evidence="1 3" id="KW-0807">Transducer</keyword>
<dbReference type="PROSITE" id="PS50111">
    <property type="entry name" value="CHEMOTAXIS_TRANSDUC_2"/>
    <property type="match status" value="1"/>
</dbReference>
<comment type="caution">
    <text evidence="8">The sequence shown here is derived from an EMBL/GenBank/DDBJ whole genome shotgun (WGS) entry which is preliminary data.</text>
</comment>
<proteinExistence type="inferred from homology"/>
<dbReference type="EMBL" id="JAUSUE010000007">
    <property type="protein sequence ID" value="MDQ0203567.1"/>
    <property type="molecule type" value="Genomic_DNA"/>
</dbReference>
<dbReference type="SMART" id="SM00283">
    <property type="entry name" value="MA"/>
    <property type="match status" value="1"/>
</dbReference>
<evidence type="ECO:0000313" key="9">
    <source>
        <dbReference type="Proteomes" id="UP001239167"/>
    </source>
</evidence>
<evidence type="ECO:0000256" key="5">
    <source>
        <dbReference type="SAM" id="Phobius"/>
    </source>
</evidence>
<organism evidence="8 9">
    <name type="scientific">Pectinatus haikarae</name>
    <dbReference type="NCBI Taxonomy" id="349096"/>
    <lineage>
        <taxon>Bacteria</taxon>
        <taxon>Bacillati</taxon>
        <taxon>Bacillota</taxon>
        <taxon>Negativicutes</taxon>
        <taxon>Selenomonadales</taxon>
        <taxon>Selenomonadaceae</taxon>
        <taxon>Pectinatus</taxon>
    </lineage>
</organism>
<feature type="transmembrane region" description="Helical" evidence="5">
    <location>
        <begin position="191"/>
        <end position="212"/>
    </location>
</feature>
<dbReference type="PROSITE" id="PS50885">
    <property type="entry name" value="HAMP"/>
    <property type="match status" value="1"/>
</dbReference>
<name>A0ABT9Y6W3_9FIRM</name>
<evidence type="ECO:0000259" key="7">
    <source>
        <dbReference type="PROSITE" id="PS50885"/>
    </source>
</evidence>
<dbReference type="Gene3D" id="6.10.340.10">
    <property type="match status" value="1"/>
</dbReference>
<evidence type="ECO:0000313" key="8">
    <source>
        <dbReference type="EMBL" id="MDQ0203567.1"/>
    </source>
</evidence>
<reference evidence="8 9" key="1">
    <citation type="submission" date="2023-07" db="EMBL/GenBank/DDBJ databases">
        <title>Genomic Encyclopedia of Type Strains, Phase IV (KMG-IV): sequencing the most valuable type-strain genomes for metagenomic binning, comparative biology and taxonomic classification.</title>
        <authorList>
            <person name="Goeker M."/>
        </authorList>
    </citation>
    <scope>NUCLEOTIDE SEQUENCE [LARGE SCALE GENOMIC DNA]</scope>
    <source>
        <strain evidence="8 9">DSM 16980</strain>
    </source>
</reference>
<sequence>MNFVTKMKVREKLVLLVTILLFFIILLSGVGYYSLDKSHLITNKMYNENLLAIEYIYDVRTMIRRTQEDTYRILLEENDAERQQYFNDITETKKTIENDISKFQNLSLNKDILDSAKDADNKYLQYVNIQNEIIQLGMHNSNEQGHTLYKEKGDFLLSQFYDDQYTLIKKLSESADQMNIQNEDYFKVSSILFIIITMAAILLSILIGWVIIKQISKNLNKINEIVKDMANGDFSNIIANDNLNDKSEFGDLSRNIAIMTKNIATLLKKITHSSDTLAASSEELTASAEQSAQASNQVAASVTRVAESADKQLQLSNKSDSAVKNISTSMEKLSVNTNILSDSVEKTTKAANKGDIAINKTIEQMHIIKEKTNATSSVITDLENKSQQIGKIVDVISNIAGQTNLLALNAAIEAARAGDAGKGFSVVAEEVRKLAEQSQDAAKQITELITDVQHKTDNAVTFMTEGKAEVEKGTEVVSMAGENFEQIISMVNTMLTQIGNNAHAVDEITNYMENVATLVNETDKESRKSSAETQTISAAAEEQSASSEEIASASQALSKMAAEVQNNIRTFKV</sequence>
<dbReference type="PANTHER" id="PTHR32089">
    <property type="entry name" value="METHYL-ACCEPTING CHEMOTAXIS PROTEIN MCPB"/>
    <property type="match status" value="1"/>
</dbReference>
<feature type="region of interest" description="Disordered" evidence="4">
    <location>
        <begin position="523"/>
        <end position="547"/>
    </location>
</feature>
<evidence type="ECO:0000256" key="3">
    <source>
        <dbReference type="PROSITE-ProRule" id="PRU00284"/>
    </source>
</evidence>
<feature type="domain" description="Methyl-accepting transducer" evidence="6">
    <location>
        <begin position="287"/>
        <end position="558"/>
    </location>
</feature>
<dbReference type="CDD" id="cd11386">
    <property type="entry name" value="MCP_signal"/>
    <property type="match status" value="1"/>
</dbReference>
<feature type="transmembrane region" description="Helical" evidence="5">
    <location>
        <begin position="13"/>
        <end position="35"/>
    </location>
</feature>
<protein>
    <submittedName>
        <fullName evidence="8">Methyl-accepting chemotaxis protein</fullName>
    </submittedName>
</protein>
<accession>A0ABT9Y6W3</accession>
<dbReference type="InterPro" id="IPR004089">
    <property type="entry name" value="MCPsignal_dom"/>
</dbReference>
<keyword evidence="9" id="KW-1185">Reference proteome</keyword>
<dbReference type="PRINTS" id="PR00260">
    <property type="entry name" value="CHEMTRNSDUCR"/>
</dbReference>
<dbReference type="Gene3D" id="1.10.287.950">
    <property type="entry name" value="Methyl-accepting chemotaxis protein"/>
    <property type="match status" value="1"/>
</dbReference>
<feature type="compositionally biased region" description="Low complexity" evidence="4">
    <location>
        <begin position="536"/>
        <end position="547"/>
    </location>
</feature>
<feature type="domain" description="HAMP" evidence="7">
    <location>
        <begin position="213"/>
        <end position="268"/>
    </location>
</feature>
<evidence type="ECO:0000259" key="6">
    <source>
        <dbReference type="PROSITE" id="PS50111"/>
    </source>
</evidence>
<dbReference type="SMART" id="SM00304">
    <property type="entry name" value="HAMP"/>
    <property type="match status" value="2"/>
</dbReference>